<dbReference type="InterPro" id="IPR029000">
    <property type="entry name" value="Cyclophilin-like_dom_sf"/>
</dbReference>
<dbReference type="Pfam" id="PF02682">
    <property type="entry name" value="CT_C_D"/>
    <property type="match status" value="1"/>
</dbReference>
<feature type="region of interest" description="Disordered" evidence="4">
    <location>
        <begin position="148"/>
        <end position="200"/>
    </location>
</feature>
<keyword evidence="8" id="KW-1185">Reference proteome</keyword>
<evidence type="ECO:0000256" key="3">
    <source>
        <dbReference type="ARBA" id="ARBA00022840"/>
    </source>
</evidence>
<dbReference type="NCBIfam" id="TIGR00724">
    <property type="entry name" value="urea_amlyse_rel"/>
    <property type="match status" value="1"/>
</dbReference>
<dbReference type="EMBL" id="JANAFB010000042">
    <property type="protein sequence ID" value="MCP3426914.1"/>
    <property type="molecule type" value="Genomic_DNA"/>
</dbReference>
<name>A0A9X2HC45_9MICC</name>
<reference evidence="7" key="1">
    <citation type="submission" date="2022-06" db="EMBL/GenBank/DDBJ databases">
        <title>Rothia sp. isolated from sandalwood seedling.</title>
        <authorList>
            <person name="Tuikhar N."/>
            <person name="Kirdat K."/>
            <person name="Thorat V."/>
            <person name="Swetha P."/>
            <person name="Padma S."/>
            <person name="Sundararaj R."/>
            <person name="Yadav A."/>
        </authorList>
    </citation>
    <scope>NUCLEOTIDE SEQUENCE</scope>
    <source>
        <strain evidence="7">AR01</strain>
    </source>
</reference>
<evidence type="ECO:0000259" key="5">
    <source>
        <dbReference type="SMART" id="SM00796"/>
    </source>
</evidence>
<evidence type="ECO:0000313" key="8">
    <source>
        <dbReference type="Proteomes" id="UP001139502"/>
    </source>
</evidence>
<dbReference type="Gene3D" id="2.40.100.10">
    <property type="entry name" value="Cyclophilin-like"/>
    <property type="match status" value="2"/>
</dbReference>
<feature type="domain" description="Carboxyltransferase" evidence="5">
    <location>
        <begin position="1"/>
        <end position="128"/>
    </location>
</feature>
<protein>
    <submittedName>
        <fullName evidence="7">Urea amidolyase family protein</fullName>
    </submittedName>
</protein>
<gene>
    <name evidence="7" type="ORF">NBM05_13080</name>
</gene>
<dbReference type="Proteomes" id="UP001139502">
    <property type="component" value="Unassembled WGS sequence"/>
</dbReference>
<dbReference type="RefSeq" id="WP_254168326.1">
    <property type="nucleotide sequence ID" value="NZ_JANAFB010000042.1"/>
</dbReference>
<dbReference type="PANTHER" id="PTHR43309">
    <property type="entry name" value="5-OXOPROLINASE SUBUNIT C"/>
    <property type="match status" value="1"/>
</dbReference>
<dbReference type="Pfam" id="PF02626">
    <property type="entry name" value="CT_A_B"/>
    <property type="match status" value="1"/>
</dbReference>
<dbReference type="SUPFAM" id="SSF50891">
    <property type="entry name" value="Cyclophilin-like"/>
    <property type="match status" value="2"/>
</dbReference>
<evidence type="ECO:0000256" key="1">
    <source>
        <dbReference type="ARBA" id="ARBA00022741"/>
    </source>
</evidence>
<keyword evidence="2" id="KW-0378">Hydrolase</keyword>
<accession>A0A9X2HC45</accession>
<dbReference type="GO" id="GO:0005524">
    <property type="term" value="F:ATP binding"/>
    <property type="evidence" value="ECO:0007669"/>
    <property type="project" value="UniProtKB-KW"/>
</dbReference>
<dbReference type="GO" id="GO:0016787">
    <property type="term" value="F:hydrolase activity"/>
    <property type="evidence" value="ECO:0007669"/>
    <property type="project" value="UniProtKB-KW"/>
</dbReference>
<dbReference type="SMART" id="SM00797">
    <property type="entry name" value="AHS2"/>
    <property type="match status" value="1"/>
</dbReference>
<evidence type="ECO:0000256" key="2">
    <source>
        <dbReference type="ARBA" id="ARBA00022801"/>
    </source>
</evidence>
<comment type="caution">
    <text evidence="7">The sequence shown here is derived from an EMBL/GenBank/DDBJ whole genome shotgun (WGS) entry which is preliminary data.</text>
</comment>
<dbReference type="InterPro" id="IPR003778">
    <property type="entry name" value="CT_A_B"/>
</dbReference>
<feature type="region of interest" description="Disordered" evidence="4">
    <location>
        <begin position="489"/>
        <end position="518"/>
    </location>
</feature>
<sequence>MLSGPGTAGPRAGAPETVIPVRYDGEDLAEVAALTGLSPEEVVARHVAPRYTVAFTGFAPGFAYLSGGDTALTVPRRSTPRPRIPAGSVGLAGAFSGVYPRESPGGWQLIGRTGHRMWDLGREQPAALLPGAAVRFEAVREAVEVDDAGAGAAAQDRTQTEAQSQDRTEARDNTQTGTQDRNRAPTQTAQESADPGATPVLEILDPGLQTLIQDAGRPGLTALGVSASGAADRGALARANRLAGNPEDAAALELGFGAFEARGVGPGASVLALAGAPREGRITGPFGTRRAPAGRAFRLDPGELLRLEAPARGLRTVLAVRGGVAAGRTLGSRSADTLAGLGPAPLAEGDVVRAGAPGRAPVGLPEPDPAELPAPGEEARLRVVPGPREEWFGAEGLRALWETAWEVTPRSDRVGVRLAGDPLTRTPEHRERELPSEGLATGAIQVPADGQPVLFLADRPLTGGYPVIGVVCEADLGLAAQLPPGARVRFEPLAPAEQDGAASGVTDPPAPTTQTPTP</sequence>
<organism evidence="7 8">
    <name type="scientific">Rothia santali</name>
    <dbReference type="NCBI Taxonomy" id="2949643"/>
    <lineage>
        <taxon>Bacteria</taxon>
        <taxon>Bacillati</taxon>
        <taxon>Actinomycetota</taxon>
        <taxon>Actinomycetes</taxon>
        <taxon>Micrococcales</taxon>
        <taxon>Micrococcaceae</taxon>
        <taxon>Rothia</taxon>
    </lineage>
</organism>
<dbReference type="InterPro" id="IPR003833">
    <property type="entry name" value="CT_C_D"/>
</dbReference>
<evidence type="ECO:0000259" key="6">
    <source>
        <dbReference type="SMART" id="SM00797"/>
    </source>
</evidence>
<dbReference type="AlphaFoldDB" id="A0A9X2HC45"/>
<dbReference type="InterPro" id="IPR052708">
    <property type="entry name" value="PxpC"/>
</dbReference>
<feature type="compositionally biased region" description="Polar residues" evidence="4">
    <location>
        <begin position="173"/>
        <end position="191"/>
    </location>
</feature>
<evidence type="ECO:0000256" key="4">
    <source>
        <dbReference type="SAM" id="MobiDB-lite"/>
    </source>
</evidence>
<proteinExistence type="predicted"/>
<keyword evidence="3" id="KW-0067">ATP-binding</keyword>
<evidence type="ECO:0000313" key="7">
    <source>
        <dbReference type="EMBL" id="MCP3426914.1"/>
    </source>
</evidence>
<feature type="domain" description="Carboxyltransferase" evidence="6">
    <location>
        <begin position="222"/>
        <end position="506"/>
    </location>
</feature>
<dbReference type="PANTHER" id="PTHR43309:SF3">
    <property type="entry name" value="5-OXOPROLINASE SUBUNIT C"/>
    <property type="match status" value="1"/>
</dbReference>
<keyword evidence="1" id="KW-0547">Nucleotide-binding</keyword>
<dbReference type="SMART" id="SM00796">
    <property type="entry name" value="AHS1"/>
    <property type="match status" value="1"/>
</dbReference>